<dbReference type="PROSITE" id="PS50109">
    <property type="entry name" value="HIS_KIN"/>
    <property type="match status" value="1"/>
</dbReference>
<gene>
    <name evidence="12" type="ORF">Q0590_26860</name>
</gene>
<feature type="coiled-coil region" evidence="9">
    <location>
        <begin position="504"/>
        <end position="531"/>
    </location>
</feature>
<dbReference type="InterPro" id="IPR011495">
    <property type="entry name" value="Sig_transdc_His_kin_sub2_dim/P"/>
</dbReference>
<dbReference type="Gene3D" id="3.30.450.20">
    <property type="entry name" value="PAS domain"/>
    <property type="match status" value="1"/>
</dbReference>
<keyword evidence="3" id="KW-0597">Phosphoprotein</keyword>
<dbReference type="Pfam" id="PF02518">
    <property type="entry name" value="HATPase_c"/>
    <property type="match status" value="1"/>
</dbReference>
<evidence type="ECO:0000256" key="1">
    <source>
        <dbReference type="ARBA" id="ARBA00000085"/>
    </source>
</evidence>
<dbReference type="PANTHER" id="PTHR41523">
    <property type="entry name" value="TWO-COMPONENT SYSTEM SENSOR PROTEIN"/>
    <property type="match status" value="1"/>
</dbReference>
<dbReference type="InterPro" id="IPR011990">
    <property type="entry name" value="TPR-like_helical_dom_sf"/>
</dbReference>
<evidence type="ECO:0000313" key="12">
    <source>
        <dbReference type="EMBL" id="MDO1449929.1"/>
    </source>
</evidence>
<dbReference type="Proteomes" id="UP001168528">
    <property type="component" value="Unassembled WGS sequence"/>
</dbReference>
<evidence type="ECO:0000259" key="11">
    <source>
        <dbReference type="PROSITE" id="PS50109"/>
    </source>
</evidence>
<feature type="chain" id="PRO_5046234327" description="histidine kinase" evidence="10">
    <location>
        <begin position="23"/>
        <end position="823"/>
    </location>
</feature>
<dbReference type="EMBL" id="JAUKPO010000023">
    <property type="protein sequence ID" value="MDO1449929.1"/>
    <property type="molecule type" value="Genomic_DNA"/>
</dbReference>
<dbReference type="Gene3D" id="3.30.565.10">
    <property type="entry name" value="Histidine kinase-like ATPase, C-terminal domain"/>
    <property type="match status" value="1"/>
</dbReference>
<evidence type="ECO:0000256" key="2">
    <source>
        <dbReference type="ARBA" id="ARBA00012438"/>
    </source>
</evidence>
<dbReference type="InterPro" id="IPR019734">
    <property type="entry name" value="TPR_rpt"/>
</dbReference>
<keyword evidence="5" id="KW-0547">Nucleotide-binding</keyword>
<dbReference type="SUPFAM" id="SSF55874">
    <property type="entry name" value="ATPase domain of HSP90 chaperone/DNA topoisomerase II/histidine kinase"/>
    <property type="match status" value="1"/>
</dbReference>
<feature type="domain" description="Histidine kinase" evidence="11">
    <location>
        <begin position="618"/>
        <end position="811"/>
    </location>
</feature>
<dbReference type="SMART" id="SM00387">
    <property type="entry name" value="HATPase_c"/>
    <property type="match status" value="1"/>
</dbReference>
<evidence type="ECO:0000256" key="3">
    <source>
        <dbReference type="ARBA" id="ARBA00022553"/>
    </source>
</evidence>
<dbReference type="Pfam" id="PF13181">
    <property type="entry name" value="TPR_8"/>
    <property type="match status" value="1"/>
</dbReference>
<dbReference type="PANTHER" id="PTHR41523:SF8">
    <property type="entry name" value="ETHYLENE RESPONSE SENSOR PROTEIN"/>
    <property type="match status" value="1"/>
</dbReference>
<evidence type="ECO:0000256" key="7">
    <source>
        <dbReference type="ARBA" id="ARBA00022840"/>
    </source>
</evidence>
<evidence type="ECO:0000256" key="5">
    <source>
        <dbReference type="ARBA" id="ARBA00022741"/>
    </source>
</evidence>
<comment type="catalytic activity">
    <reaction evidence="1">
        <text>ATP + protein L-histidine = ADP + protein N-phospho-L-histidine.</text>
        <dbReference type="EC" id="2.7.13.3"/>
    </reaction>
</comment>
<name>A0ABT8RD43_9BACT</name>
<organism evidence="12 13">
    <name type="scientific">Rhodocytophaga aerolata</name>
    <dbReference type="NCBI Taxonomy" id="455078"/>
    <lineage>
        <taxon>Bacteria</taxon>
        <taxon>Pseudomonadati</taxon>
        <taxon>Bacteroidota</taxon>
        <taxon>Cytophagia</taxon>
        <taxon>Cytophagales</taxon>
        <taxon>Rhodocytophagaceae</taxon>
        <taxon>Rhodocytophaga</taxon>
    </lineage>
</organism>
<dbReference type="Pfam" id="PF13424">
    <property type="entry name" value="TPR_12"/>
    <property type="match status" value="1"/>
</dbReference>
<dbReference type="InterPro" id="IPR036890">
    <property type="entry name" value="HATPase_C_sf"/>
</dbReference>
<dbReference type="Pfam" id="PF07568">
    <property type="entry name" value="HisKA_2"/>
    <property type="match status" value="1"/>
</dbReference>
<evidence type="ECO:0000256" key="10">
    <source>
        <dbReference type="SAM" id="SignalP"/>
    </source>
</evidence>
<dbReference type="Gene3D" id="1.25.40.10">
    <property type="entry name" value="Tetratricopeptide repeat domain"/>
    <property type="match status" value="3"/>
</dbReference>
<sequence>MSYCQRILLHLCLLLIPYLLQSQQIPQSEADSLLGVLQTIQADTNRVKIWLRLGEYQVYKPGEFKADLDSARTYAEQARDLSHKLSDYRMEAKSLNLLGYINLESKDFQLAIAFQQAAINLSKNYKDLQAEAESYWWLANALRHKGDIAEARKQAQKGIALSVNNGFFQQAAEAYLEQGKTYDNHGEELMEKIKYFQLAKQAFAQAGSTQRQADLGKDLGDLYQLQGSKALALLELRKALALYRSVGYLHVQGVYDLLGNLSSELGDYQEGLKYGLLAVQTAEMLKDSTLQLSTIYNRLGLTYYNLKQHQKAYIYFNKAMRIAQKYNHRPSIMIVTYNLVNVLNKLGQLRETVQMLISTVEQYPPRNKNDSIESASRLLGSYTRLKQYTLAQPYYKQLLSLSGTLGKNESIRKIIYNNVMPFLVESKQYALAQNYLTEYEEFCSNTNYLQGASRVELYKFKLDSMQTNYPSAIHHYQQYKQLEDSLLNETKSRQIASLEVLHDTEKKEKDIQLKEQNIKALTKERLLQEQQIKQDRVIRNGIVGGAILLLLLLGAVYNRYRLKQQSNRLLQAQQSKLQEQHEELQTQQAALQEQQQQIQEKNQALEGLLVEKERLLKEIHHRVKNNLQIVMSLLDSQVASLQDKAALSAIQDSQNRVQAMALIHQKLYQAEGVARIPMDTYVEEVVAYLQDTYALSQQVDFKLNIEPIELDVNLAVPLGLIINEAITNAFKYAFPQERSGVVGVSLLKQVDTRYELTIEDDGVGLPQGYDPSQSRSLGMTLIHGFSAQLGGELTIETSRGVKLSLLFTDKKLSSIHKKADYVY</sequence>
<keyword evidence="10" id="KW-0732">Signal</keyword>
<feature type="signal peptide" evidence="10">
    <location>
        <begin position="1"/>
        <end position="22"/>
    </location>
</feature>
<accession>A0ABT8RD43</accession>
<dbReference type="InterPro" id="IPR005467">
    <property type="entry name" value="His_kinase_dom"/>
</dbReference>
<keyword evidence="4" id="KW-0808">Transferase</keyword>
<dbReference type="SUPFAM" id="SSF48452">
    <property type="entry name" value="TPR-like"/>
    <property type="match status" value="3"/>
</dbReference>
<proteinExistence type="predicted"/>
<keyword evidence="13" id="KW-1185">Reference proteome</keyword>
<evidence type="ECO:0000313" key="13">
    <source>
        <dbReference type="Proteomes" id="UP001168528"/>
    </source>
</evidence>
<dbReference type="InterPro" id="IPR003594">
    <property type="entry name" value="HATPase_dom"/>
</dbReference>
<keyword evidence="8" id="KW-0802">TPR repeat</keyword>
<protein>
    <recommendedName>
        <fullName evidence="2">histidine kinase</fullName>
        <ecNumber evidence="2">2.7.13.3</ecNumber>
    </recommendedName>
</protein>
<dbReference type="SMART" id="SM00028">
    <property type="entry name" value="TPR"/>
    <property type="match status" value="4"/>
</dbReference>
<keyword evidence="7" id="KW-0067">ATP-binding</keyword>
<comment type="caution">
    <text evidence="12">The sequence shown here is derived from an EMBL/GenBank/DDBJ whole genome shotgun (WGS) entry which is preliminary data.</text>
</comment>
<feature type="repeat" description="TPR" evidence="8">
    <location>
        <begin position="293"/>
        <end position="326"/>
    </location>
</feature>
<keyword evidence="6 12" id="KW-0418">Kinase</keyword>
<evidence type="ECO:0000256" key="8">
    <source>
        <dbReference type="PROSITE-ProRule" id="PRU00339"/>
    </source>
</evidence>
<dbReference type="PROSITE" id="PS50005">
    <property type="entry name" value="TPR"/>
    <property type="match status" value="1"/>
</dbReference>
<reference evidence="12" key="1">
    <citation type="submission" date="2023-07" db="EMBL/GenBank/DDBJ databases">
        <title>The genome sequence of Rhodocytophaga aerolata KACC 12507.</title>
        <authorList>
            <person name="Zhang X."/>
        </authorList>
    </citation>
    <scope>NUCLEOTIDE SEQUENCE</scope>
    <source>
        <strain evidence="12">KACC 12507</strain>
    </source>
</reference>
<evidence type="ECO:0000256" key="9">
    <source>
        <dbReference type="SAM" id="Coils"/>
    </source>
</evidence>
<dbReference type="EC" id="2.7.13.3" evidence="2"/>
<dbReference type="GO" id="GO:0016301">
    <property type="term" value="F:kinase activity"/>
    <property type="evidence" value="ECO:0007669"/>
    <property type="project" value="UniProtKB-KW"/>
</dbReference>
<dbReference type="RefSeq" id="WP_302040731.1">
    <property type="nucleotide sequence ID" value="NZ_JAUKPO010000023.1"/>
</dbReference>
<evidence type="ECO:0000256" key="4">
    <source>
        <dbReference type="ARBA" id="ARBA00022679"/>
    </source>
</evidence>
<feature type="coiled-coil region" evidence="9">
    <location>
        <begin position="563"/>
        <end position="618"/>
    </location>
</feature>
<keyword evidence="9" id="KW-0175">Coiled coil</keyword>
<evidence type="ECO:0000256" key="6">
    <source>
        <dbReference type="ARBA" id="ARBA00022777"/>
    </source>
</evidence>